<keyword evidence="1" id="KW-0677">Repeat</keyword>
<name>A0A8S2JAQ2_9BILA</name>
<dbReference type="Proteomes" id="UP000681720">
    <property type="component" value="Unassembled WGS sequence"/>
</dbReference>
<reference evidence="5" key="1">
    <citation type="submission" date="2021-02" db="EMBL/GenBank/DDBJ databases">
        <authorList>
            <person name="Nowell W R."/>
        </authorList>
    </citation>
    <scope>NUCLEOTIDE SEQUENCE</scope>
</reference>
<evidence type="ECO:0000256" key="2">
    <source>
        <dbReference type="ARBA" id="ARBA00022884"/>
    </source>
</evidence>
<dbReference type="GO" id="GO:0003729">
    <property type="term" value="F:mRNA binding"/>
    <property type="evidence" value="ECO:0007669"/>
    <property type="project" value="TreeGrafter"/>
</dbReference>
<dbReference type="Gene3D" id="1.25.10.10">
    <property type="entry name" value="Leucine-rich Repeat Variant"/>
    <property type="match status" value="2"/>
</dbReference>
<dbReference type="GO" id="GO:0006417">
    <property type="term" value="P:regulation of translation"/>
    <property type="evidence" value="ECO:0007669"/>
    <property type="project" value="TreeGrafter"/>
</dbReference>
<dbReference type="InterPro" id="IPR012959">
    <property type="entry name" value="CPL_dom"/>
</dbReference>
<dbReference type="InterPro" id="IPR025749">
    <property type="entry name" value="Sphingomyelin_synth-like_dom"/>
</dbReference>
<dbReference type="PROSITE" id="PS50303">
    <property type="entry name" value="PUM_HD"/>
    <property type="match status" value="1"/>
</dbReference>
<dbReference type="InterPro" id="IPR016024">
    <property type="entry name" value="ARM-type_fold"/>
</dbReference>
<keyword evidence="2" id="KW-0694">RNA-binding</keyword>
<gene>
    <name evidence="5" type="ORF">GIL414_LOCUS995</name>
</gene>
<feature type="non-terminal residue" evidence="5">
    <location>
        <position position="1"/>
    </location>
</feature>
<dbReference type="InterPro" id="IPR040059">
    <property type="entry name" value="PUM3"/>
</dbReference>
<evidence type="ECO:0000256" key="3">
    <source>
        <dbReference type="SAM" id="Phobius"/>
    </source>
</evidence>
<dbReference type="InterPro" id="IPR001313">
    <property type="entry name" value="Pumilio_RNA-bd_rpt"/>
</dbReference>
<proteinExistence type="predicted"/>
<dbReference type="PANTHER" id="PTHR13389">
    <property type="entry name" value="PUMILIO HOMOLOG 3"/>
    <property type="match status" value="1"/>
</dbReference>
<dbReference type="InterPro" id="IPR033133">
    <property type="entry name" value="PUM-HD"/>
</dbReference>
<dbReference type="Pfam" id="PF08144">
    <property type="entry name" value="CPL"/>
    <property type="match status" value="1"/>
</dbReference>
<feature type="domain" description="PUM-HD" evidence="4">
    <location>
        <begin position="305"/>
        <end position="653"/>
    </location>
</feature>
<feature type="transmembrane region" description="Helical" evidence="3">
    <location>
        <begin position="143"/>
        <end position="164"/>
    </location>
</feature>
<dbReference type="EMBL" id="CAJOBJ010000148">
    <property type="protein sequence ID" value="CAF3799310.1"/>
    <property type="molecule type" value="Genomic_DNA"/>
</dbReference>
<keyword evidence="3" id="KW-0812">Transmembrane</keyword>
<organism evidence="5 6">
    <name type="scientific">Rotaria magnacalcarata</name>
    <dbReference type="NCBI Taxonomy" id="392030"/>
    <lineage>
        <taxon>Eukaryota</taxon>
        <taxon>Metazoa</taxon>
        <taxon>Spiralia</taxon>
        <taxon>Gnathifera</taxon>
        <taxon>Rotifera</taxon>
        <taxon>Eurotatoria</taxon>
        <taxon>Bdelloidea</taxon>
        <taxon>Philodinida</taxon>
        <taxon>Philodinidae</taxon>
        <taxon>Rotaria</taxon>
    </lineage>
</organism>
<keyword evidence="3" id="KW-0472">Membrane</keyword>
<feature type="transmembrane region" description="Helical" evidence="3">
    <location>
        <begin position="59"/>
        <end position="81"/>
    </location>
</feature>
<evidence type="ECO:0000259" key="4">
    <source>
        <dbReference type="PROSITE" id="PS50303"/>
    </source>
</evidence>
<dbReference type="Pfam" id="PF00806">
    <property type="entry name" value="PUF"/>
    <property type="match status" value="2"/>
</dbReference>
<dbReference type="PANTHER" id="PTHR13389:SF0">
    <property type="entry name" value="PUMILIO HOMOLOG 3"/>
    <property type="match status" value="1"/>
</dbReference>
<dbReference type="InterPro" id="IPR011989">
    <property type="entry name" value="ARM-like"/>
</dbReference>
<feature type="transmembrane region" description="Helical" evidence="3">
    <location>
        <begin position="116"/>
        <end position="136"/>
    </location>
</feature>
<evidence type="ECO:0000313" key="6">
    <source>
        <dbReference type="Proteomes" id="UP000681720"/>
    </source>
</evidence>
<dbReference type="AlphaFoldDB" id="A0A8S2JAQ2"/>
<dbReference type="SUPFAM" id="SSF48371">
    <property type="entry name" value="ARM repeat"/>
    <property type="match status" value="1"/>
</dbReference>
<evidence type="ECO:0000256" key="1">
    <source>
        <dbReference type="ARBA" id="ARBA00022737"/>
    </source>
</evidence>
<evidence type="ECO:0000313" key="5">
    <source>
        <dbReference type="EMBL" id="CAF3799310.1"/>
    </source>
</evidence>
<sequence>WADQNIPYWLPTLPDIGHNLLPYCTYFQINNHYISIAFILVIIRYIFQRDIRLIVFRRWFFLQAVMFIMRTISIYVTSLIVPLPSCNTIAVGMTQKIVSSGSSWFYPKLDSTGDPLSFYITTLLVWIFTIIGYLFIIATRFHYTVDVFLGFLLANLTWQIYHYYMTATVENKKRKLSKKSDESTQKKKKVHFSFDQSKNEIPKKMDFDTLSSSLKSRASEKLAQVAVAKRQARDKTDPTILSNVKLIKKQLKSKQKQMEHKKKKKHINIVQDKENTTFRQRLKERQKLRRGVLYDMADKSKKIWEILRRDETTNEVRVKLCGELMKLIEGNVKFLSMAHDTTRVLECLIQFGNEQQKNYIFEQVQKDLPTMSKSLYAHHVVMKFLNYGTDNQKSLIKKSLYGHVCKLARHSIGCRVLEYCYNDLCNSAERFQLVQEFYGREYAVLKTTDVKNIEELLATKAATGQRANVLEYMQENLMACIQKDLLSTSIVHRAMHEYIRNADEKGRTELVDAVKEKLIKMVHSRDGARVAIYCLWFGTNKDRKALIKSLKSFVVKIAKEEQGYPILWAIFDIVDDTKLVSKIILQELMSNFDDIISDSHGKKVLMYLIAPRNTKHLQYDLVQLMKTSDALNTSKKDSEIRQRELFEYCKSYFLEYFTSNTLATLKDGFQGFMMTEMIERLSPEDNLSSFYTSISTLLDNATVEPQAETNLIENQITHNVLRHLIIADGKRQKKQKHNQTLVSTLLSTISPDTLRTWILCNRGCFIFVMMLEHGQSDECKQIRSLLVPSAMDTLKRQSFAGAKVLVEKLLSSS</sequence>
<comment type="caution">
    <text evidence="5">The sequence shown here is derived from an EMBL/GenBank/DDBJ whole genome shotgun (WGS) entry which is preliminary data.</text>
</comment>
<dbReference type="Pfam" id="PF14360">
    <property type="entry name" value="PAP2_C"/>
    <property type="match status" value="1"/>
</dbReference>
<protein>
    <recommendedName>
        <fullName evidence="4">PUM-HD domain-containing protein</fullName>
    </recommendedName>
</protein>
<accession>A0A8S2JAQ2</accession>
<dbReference type="SMART" id="SM00025">
    <property type="entry name" value="Pumilio"/>
    <property type="match status" value="5"/>
</dbReference>
<keyword evidence="3" id="KW-1133">Transmembrane helix</keyword>
<dbReference type="GO" id="GO:0005730">
    <property type="term" value="C:nucleolus"/>
    <property type="evidence" value="ECO:0007669"/>
    <property type="project" value="TreeGrafter"/>
</dbReference>
<feature type="transmembrane region" description="Helical" evidence="3">
    <location>
        <begin position="29"/>
        <end position="47"/>
    </location>
</feature>